<organism evidence="2 3">
    <name type="scientific">Trichoderma asperellum (strain ATCC 204424 / CBS 433.97 / NBRC 101777)</name>
    <dbReference type="NCBI Taxonomy" id="1042311"/>
    <lineage>
        <taxon>Eukaryota</taxon>
        <taxon>Fungi</taxon>
        <taxon>Dikarya</taxon>
        <taxon>Ascomycota</taxon>
        <taxon>Pezizomycotina</taxon>
        <taxon>Sordariomycetes</taxon>
        <taxon>Hypocreomycetidae</taxon>
        <taxon>Hypocreales</taxon>
        <taxon>Hypocreaceae</taxon>
        <taxon>Trichoderma</taxon>
    </lineage>
</organism>
<sequence length="131" mass="14479">MLFYSGTVAVNHALSWLRKNSYFAACQFSPDFANRFLAPLPRHGTAANAPLPNRRGSPATALHDGRLPCLFPLSCSAFSNTLSLARLNRTIYFLNPGDAMLARARPPQETHRQPPENQSLEGQSATHHLRP</sequence>
<evidence type="ECO:0000313" key="3">
    <source>
        <dbReference type="Proteomes" id="UP000240493"/>
    </source>
</evidence>
<reference evidence="2 3" key="1">
    <citation type="submission" date="2016-07" db="EMBL/GenBank/DDBJ databases">
        <title>Multiple horizontal gene transfer events from other fungi enriched the ability of initially mycotrophic Trichoderma (Ascomycota) to feed on dead plant biomass.</title>
        <authorList>
            <consortium name="DOE Joint Genome Institute"/>
            <person name="Aerts A."/>
            <person name="Atanasova L."/>
            <person name="Chenthamara K."/>
            <person name="Zhang J."/>
            <person name="Grujic M."/>
            <person name="Henrissat B."/>
            <person name="Kuo A."/>
            <person name="Salamov A."/>
            <person name="Lipzen A."/>
            <person name="Labutti K."/>
            <person name="Barry K."/>
            <person name="Miao Y."/>
            <person name="Rahimi M.J."/>
            <person name="Shen Q."/>
            <person name="Grigoriev I.V."/>
            <person name="Kubicek C.P."/>
            <person name="Druzhinina I.S."/>
        </authorList>
    </citation>
    <scope>NUCLEOTIDE SEQUENCE [LARGE SCALE GENOMIC DNA]</scope>
    <source>
        <strain evidence="2 3">CBS 433.97</strain>
    </source>
</reference>
<keyword evidence="3" id="KW-1185">Reference proteome</keyword>
<name>A0A2T3ZGS3_TRIA4</name>
<accession>A0A2T3ZGS3</accession>
<protein>
    <submittedName>
        <fullName evidence="2">Uncharacterized protein</fullName>
    </submittedName>
</protein>
<feature type="compositionally biased region" description="Polar residues" evidence="1">
    <location>
        <begin position="115"/>
        <end position="131"/>
    </location>
</feature>
<evidence type="ECO:0000313" key="2">
    <source>
        <dbReference type="EMBL" id="PTB44005.1"/>
    </source>
</evidence>
<evidence type="ECO:0000256" key="1">
    <source>
        <dbReference type="SAM" id="MobiDB-lite"/>
    </source>
</evidence>
<gene>
    <name evidence="2" type="ORF">M441DRAFT_55097</name>
</gene>
<proteinExistence type="predicted"/>
<feature type="region of interest" description="Disordered" evidence="1">
    <location>
        <begin position="102"/>
        <end position="131"/>
    </location>
</feature>
<dbReference type="Proteomes" id="UP000240493">
    <property type="component" value="Unassembled WGS sequence"/>
</dbReference>
<dbReference type="EMBL" id="KZ679258">
    <property type="protein sequence ID" value="PTB44005.1"/>
    <property type="molecule type" value="Genomic_DNA"/>
</dbReference>
<dbReference type="AlphaFoldDB" id="A0A2T3ZGS3"/>